<feature type="transmembrane region" description="Helical" evidence="1">
    <location>
        <begin position="63"/>
        <end position="85"/>
    </location>
</feature>
<keyword evidence="1" id="KW-0812">Transmembrane</keyword>
<dbReference type="Proteomes" id="UP001210720">
    <property type="component" value="Unassembled WGS sequence"/>
</dbReference>
<dbReference type="SUPFAM" id="SSF103481">
    <property type="entry name" value="Multidrug resistance efflux transporter EmrE"/>
    <property type="match status" value="1"/>
</dbReference>
<feature type="domain" description="EamA" evidence="2">
    <location>
        <begin position="150"/>
        <end position="276"/>
    </location>
</feature>
<evidence type="ECO:0000259" key="2">
    <source>
        <dbReference type="Pfam" id="PF00892"/>
    </source>
</evidence>
<gene>
    <name evidence="3" type="ORF">PFY00_09045</name>
</gene>
<evidence type="ECO:0000313" key="3">
    <source>
        <dbReference type="EMBL" id="MDA7424870.1"/>
    </source>
</evidence>
<dbReference type="Pfam" id="PF00892">
    <property type="entry name" value="EamA"/>
    <property type="match status" value="2"/>
</dbReference>
<protein>
    <submittedName>
        <fullName evidence="3">DMT family transporter</fullName>
    </submittedName>
</protein>
<reference evidence="3 4" key="1">
    <citation type="submission" date="2023-01" db="EMBL/GenBank/DDBJ databases">
        <title>Thalassococcus onchidii sp. nov., isolated from a marine invertebrate from the South China Sea.</title>
        <authorList>
            <person name="Xu S."/>
            <person name="Liu Z."/>
            <person name="Xu Y."/>
        </authorList>
    </citation>
    <scope>NUCLEOTIDE SEQUENCE [LARGE SCALE GENOMIC DNA]</scope>
    <source>
        <strain evidence="3 4">KCTC 32084</strain>
    </source>
</reference>
<feature type="transmembrane region" description="Helical" evidence="1">
    <location>
        <begin position="176"/>
        <end position="197"/>
    </location>
</feature>
<feature type="transmembrane region" description="Helical" evidence="1">
    <location>
        <begin position="209"/>
        <end position="230"/>
    </location>
</feature>
<dbReference type="RefSeq" id="WP_271432234.1">
    <property type="nucleotide sequence ID" value="NZ_JAQIOY010000003.1"/>
</dbReference>
<feature type="transmembrane region" description="Helical" evidence="1">
    <location>
        <begin position="121"/>
        <end position="138"/>
    </location>
</feature>
<dbReference type="InterPro" id="IPR000620">
    <property type="entry name" value="EamA_dom"/>
</dbReference>
<name>A0ABT4XSG9_9RHOB</name>
<feature type="transmembrane region" description="Helical" evidence="1">
    <location>
        <begin position="144"/>
        <end position="164"/>
    </location>
</feature>
<feature type="transmembrane region" description="Helical" evidence="1">
    <location>
        <begin position="91"/>
        <end position="109"/>
    </location>
</feature>
<dbReference type="InterPro" id="IPR037185">
    <property type="entry name" value="EmrE-like"/>
</dbReference>
<sequence>MTALGLGLIAALCWGLHDITIRFLSRSAPMMACLFWVLLVGALFQFGASIASGTQLEMDGRAVWLSIGSGIAFLLASVGLYFSFARGPVRLVTPIVACFSVISVGFAILEGNTPAWDQGSAVLILLLGIAIVAFSAPADTQTYPAIGPTIALAAMAAFGFACTFKLGQMASQSADELVSTLLARITATGLLFAVLIARGLSINPGRAAVIPLLAMAALDSIAIYSVIAAAPLPNPEYAAVASSTFGLLTIVLAWILLGESLSKLQSFGCLLTFGAVGYLAL</sequence>
<accession>A0ABT4XSG9</accession>
<dbReference type="EMBL" id="JAQIOY010000003">
    <property type="protein sequence ID" value="MDA7424870.1"/>
    <property type="molecule type" value="Genomic_DNA"/>
</dbReference>
<feature type="transmembrane region" description="Helical" evidence="1">
    <location>
        <begin position="237"/>
        <end position="257"/>
    </location>
</feature>
<feature type="domain" description="EamA" evidence="2">
    <location>
        <begin position="3"/>
        <end position="133"/>
    </location>
</feature>
<proteinExistence type="predicted"/>
<keyword evidence="4" id="KW-1185">Reference proteome</keyword>
<feature type="transmembrane region" description="Helical" evidence="1">
    <location>
        <begin position="28"/>
        <end position="51"/>
    </location>
</feature>
<organism evidence="3 4">
    <name type="scientific">Thalassococcus lentus</name>
    <dbReference type="NCBI Taxonomy" id="1210524"/>
    <lineage>
        <taxon>Bacteria</taxon>
        <taxon>Pseudomonadati</taxon>
        <taxon>Pseudomonadota</taxon>
        <taxon>Alphaproteobacteria</taxon>
        <taxon>Rhodobacterales</taxon>
        <taxon>Roseobacteraceae</taxon>
        <taxon>Thalassococcus</taxon>
    </lineage>
</organism>
<evidence type="ECO:0000313" key="4">
    <source>
        <dbReference type="Proteomes" id="UP001210720"/>
    </source>
</evidence>
<evidence type="ECO:0000256" key="1">
    <source>
        <dbReference type="SAM" id="Phobius"/>
    </source>
</evidence>
<keyword evidence="1" id="KW-1133">Transmembrane helix</keyword>
<comment type="caution">
    <text evidence="3">The sequence shown here is derived from an EMBL/GenBank/DDBJ whole genome shotgun (WGS) entry which is preliminary data.</text>
</comment>
<keyword evidence="1" id="KW-0472">Membrane</keyword>